<dbReference type="PANTHER" id="PTHR33525">
    <property type="match status" value="1"/>
</dbReference>
<dbReference type="AlphaFoldDB" id="C0QGE6"/>
<sequence length="530" mass="60170">MSGPDISHAGIELDAICLPCLGGETGSSDTGQIQSDPSDRRVFVNALFKKMMDQNSFLSFYRQVSDLNQILTMKYSSATDIARVILKDMALTTKVLKLVNAPFYRHFSNRGISTISEAMIILGTDEVRLAAAGMKIYEMMSSLGNVAILKQKTLKGLQRSIMARQIVREGEFKEADAIQIAAMLYDLGEYMVALFAPEKYIRIELAMDEHFFSRAKASKSILGLSYSDLGMIVALKLHLPKNIVNDMRPVTDFCVNWEGLIEGDRHRYVCAFVNEMCNIPLDDEGCQDIEQAQLVVEKYNDILNLDMSTSLAIFTNSWDKMIKHEALLNISPSLDLNNAGPGISGVKNQERLNAGLKQLEQNLDKQLSIHEIFTSIVETLFKSFYFTQVCIAIKKNETQMMDARFAKGDRSKEFLKWFSYKIENSQDLFNEAIMDHKDIIITEITRPEYEKKIPAWYRDRLAGDEISSAIAVFPVFVDQKIIAMICVNWNNSLYPMNQRIVDYINNFRSVMVKIFTLHGREPDNLTAYSQ</sequence>
<gene>
    <name evidence="2" type="ordered locus">HRM2_46690</name>
</gene>
<name>C0QGE6_DESAH</name>
<dbReference type="KEGG" id="dat:HRM2_46690"/>
<organism evidence="2 3">
    <name type="scientific">Desulforapulum autotrophicum (strain ATCC 43914 / DSM 3382 / VKM B-1955 / HRM2)</name>
    <name type="common">Desulfobacterium autotrophicum</name>
    <dbReference type="NCBI Taxonomy" id="177437"/>
    <lineage>
        <taxon>Bacteria</taxon>
        <taxon>Pseudomonadati</taxon>
        <taxon>Thermodesulfobacteriota</taxon>
        <taxon>Desulfobacteria</taxon>
        <taxon>Desulfobacterales</taxon>
        <taxon>Desulfobacteraceae</taxon>
        <taxon>Desulforapulum</taxon>
    </lineage>
</organism>
<evidence type="ECO:0000259" key="1">
    <source>
        <dbReference type="PROSITE" id="PS51833"/>
    </source>
</evidence>
<dbReference type="Gene3D" id="1.10.3210.10">
    <property type="entry name" value="Hypothetical protein af1432"/>
    <property type="match status" value="1"/>
</dbReference>
<dbReference type="HOGENOM" id="CLU_521505_0_0_7"/>
<dbReference type="STRING" id="177437.HRM2_46690"/>
<dbReference type="InterPro" id="IPR013976">
    <property type="entry name" value="HDOD"/>
</dbReference>
<dbReference type="Pfam" id="PF08668">
    <property type="entry name" value="HDOD"/>
    <property type="match status" value="1"/>
</dbReference>
<dbReference type="PANTHER" id="PTHR33525:SF3">
    <property type="entry name" value="RIBONUCLEASE Y"/>
    <property type="match status" value="1"/>
</dbReference>
<protein>
    <submittedName>
        <fullName evidence="2">Signal transduction protein</fullName>
    </submittedName>
</protein>
<accession>C0QGE6</accession>
<reference evidence="2 3" key="1">
    <citation type="journal article" date="2009" name="Environ. Microbiol.">
        <title>Genome sequence of Desulfobacterium autotrophicum HRM2, a marine sulfate reducer oxidizing organic carbon completely to carbon dioxide.</title>
        <authorList>
            <person name="Strittmatter A.W."/>
            <person name="Liesegang H."/>
            <person name="Rabus R."/>
            <person name="Decker I."/>
            <person name="Amann J."/>
            <person name="Andres S."/>
            <person name="Henne A."/>
            <person name="Fricke W.F."/>
            <person name="Martinez-Arias R."/>
            <person name="Bartels D."/>
            <person name="Goesmann A."/>
            <person name="Krause L."/>
            <person name="Puehler A."/>
            <person name="Klenk H.P."/>
            <person name="Richter M."/>
            <person name="Schuler M."/>
            <person name="Gloeckner F.O."/>
            <person name="Meyerdierks A."/>
            <person name="Gottschalk G."/>
            <person name="Amann R."/>
        </authorList>
    </citation>
    <scope>NUCLEOTIDE SEQUENCE [LARGE SCALE GENOMIC DNA]</scope>
    <source>
        <strain evidence="3">ATCC 43914 / DSM 3382 / HRM2</strain>
    </source>
</reference>
<keyword evidence="3" id="KW-1185">Reference proteome</keyword>
<feature type="domain" description="HDOD" evidence="1">
    <location>
        <begin position="57"/>
        <end position="253"/>
    </location>
</feature>
<evidence type="ECO:0000313" key="3">
    <source>
        <dbReference type="Proteomes" id="UP000000442"/>
    </source>
</evidence>
<dbReference type="Gene3D" id="3.30.450.40">
    <property type="match status" value="1"/>
</dbReference>
<dbReference type="EMBL" id="CP001087">
    <property type="protein sequence ID" value="ACN17725.1"/>
    <property type="molecule type" value="Genomic_DNA"/>
</dbReference>
<dbReference type="OrthoDB" id="9791419at2"/>
<dbReference type="eggNOG" id="COG1639">
    <property type="taxonomic scope" value="Bacteria"/>
</dbReference>
<dbReference type="eggNOG" id="COG2203">
    <property type="taxonomic scope" value="Bacteria"/>
</dbReference>
<evidence type="ECO:0000313" key="2">
    <source>
        <dbReference type="EMBL" id="ACN17725.1"/>
    </source>
</evidence>
<dbReference type="SUPFAM" id="SSF55781">
    <property type="entry name" value="GAF domain-like"/>
    <property type="match status" value="1"/>
</dbReference>
<dbReference type="InterPro" id="IPR052340">
    <property type="entry name" value="RNase_Y/CdgJ"/>
</dbReference>
<dbReference type="PROSITE" id="PS51833">
    <property type="entry name" value="HDOD"/>
    <property type="match status" value="1"/>
</dbReference>
<dbReference type="Proteomes" id="UP000000442">
    <property type="component" value="Chromosome"/>
</dbReference>
<dbReference type="RefSeq" id="WP_015906435.1">
    <property type="nucleotide sequence ID" value="NC_012108.1"/>
</dbReference>
<proteinExistence type="predicted"/>
<dbReference type="SUPFAM" id="SSF109604">
    <property type="entry name" value="HD-domain/PDEase-like"/>
    <property type="match status" value="1"/>
</dbReference>
<dbReference type="InterPro" id="IPR029016">
    <property type="entry name" value="GAF-like_dom_sf"/>
</dbReference>